<dbReference type="InterPro" id="IPR015424">
    <property type="entry name" value="PyrdxlP-dep_Trfase"/>
</dbReference>
<dbReference type="CDD" id="cd00609">
    <property type="entry name" value="AAT_like"/>
    <property type="match status" value="1"/>
</dbReference>
<dbReference type="SUPFAM" id="SSF53383">
    <property type="entry name" value="PLP-dependent transferases"/>
    <property type="match status" value="1"/>
</dbReference>
<evidence type="ECO:0000313" key="9">
    <source>
        <dbReference type="Proteomes" id="UP000564644"/>
    </source>
</evidence>
<dbReference type="RefSeq" id="WP_185131393.1">
    <property type="nucleotide sequence ID" value="NZ_JACJVO010000028.1"/>
</dbReference>
<keyword evidence="3 6" id="KW-0032">Aminotransferase</keyword>
<organism evidence="8 9">
    <name type="scientific">Cohnella zeiphila</name>
    <dbReference type="NCBI Taxonomy" id="2761120"/>
    <lineage>
        <taxon>Bacteria</taxon>
        <taxon>Bacillati</taxon>
        <taxon>Bacillota</taxon>
        <taxon>Bacilli</taxon>
        <taxon>Bacillales</taxon>
        <taxon>Paenibacillaceae</taxon>
        <taxon>Cohnella</taxon>
    </lineage>
</organism>
<dbReference type="InterPro" id="IPR004838">
    <property type="entry name" value="NHTrfase_class1_PyrdxlP-BS"/>
</dbReference>
<evidence type="ECO:0000256" key="1">
    <source>
        <dbReference type="ARBA" id="ARBA00001933"/>
    </source>
</evidence>
<evidence type="ECO:0000256" key="3">
    <source>
        <dbReference type="ARBA" id="ARBA00022576"/>
    </source>
</evidence>
<evidence type="ECO:0000256" key="4">
    <source>
        <dbReference type="ARBA" id="ARBA00022679"/>
    </source>
</evidence>
<comment type="similarity">
    <text evidence="2 6">Belongs to the class-I pyridoxal-phosphate-dependent aminotransferase family.</text>
</comment>
<protein>
    <recommendedName>
        <fullName evidence="6">Aminotransferase</fullName>
        <ecNumber evidence="6">2.6.1.-</ecNumber>
    </recommendedName>
</protein>
<gene>
    <name evidence="8" type="ORF">H7C18_21805</name>
</gene>
<dbReference type="PANTHER" id="PTHR46383">
    <property type="entry name" value="ASPARTATE AMINOTRANSFERASE"/>
    <property type="match status" value="1"/>
</dbReference>
<dbReference type="GO" id="GO:0008483">
    <property type="term" value="F:transaminase activity"/>
    <property type="evidence" value="ECO:0007669"/>
    <property type="project" value="UniProtKB-KW"/>
</dbReference>
<dbReference type="Pfam" id="PF00155">
    <property type="entry name" value="Aminotran_1_2"/>
    <property type="match status" value="1"/>
</dbReference>
<accession>A0A7X0SP40</accession>
<name>A0A7X0SP40_9BACL</name>
<dbReference type="EMBL" id="JACJVO010000028">
    <property type="protein sequence ID" value="MBB6733565.1"/>
    <property type="molecule type" value="Genomic_DNA"/>
</dbReference>
<dbReference type="Proteomes" id="UP000564644">
    <property type="component" value="Unassembled WGS sequence"/>
</dbReference>
<keyword evidence="4 6" id="KW-0808">Transferase</keyword>
<evidence type="ECO:0000313" key="8">
    <source>
        <dbReference type="EMBL" id="MBB6733565.1"/>
    </source>
</evidence>
<dbReference type="InterPro" id="IPR015422">
    <property type="entry name" value="PyrdxlP-dep_Trfase_small"/>
</dbReference>
<proteinExistence type="inferred from homology"/>
<comment type="caution">
    <text evidence="8">The sequence shown here is derived from an EMBL/GenBank/DDBJ whole genome shotgun (WGS) entry which is preliminary data.</text>
</comment>
<dbReference type="GO" id="GO:0006520">
    <property type="term" value="P:amino acid metabolic process"/>
    <property type="evidence" value="ECO:0007669"/>
    <property type="project" value="InterPro"/>
</dbReference>
<comment type="cofactor">
    <cofactor evidence="1 6">
        <name>pyridoxal 5'-phosphate</name>
        <dbReference type="ChEBI" id="CHEBI:597326"/>
    </cofactor>
</comment>
<feature type="domain" description="Aminotransferase class I/classII large" evidence="7">
    <location>
        <begin position="37"/>
        <end position="387"/>
    </location>
</feature>
<dbReference type="InterPro" id="IPR015421">
    <property type="entry name" value="PyrdxlP-dep_Trfase_major"/>
</dbReference>
<dbReference type="EC" id="2.6.1.-" evidence="6"/>
<dbReference type="AlphaFoldDB" id="A0A7X0SP40"/>
<keyword evidence="5" id="KW-0663">Pyridoxal phosphate</keyword>
<evidence type="ECO:0000256" key="2">
    <source>
        <dbReference type="ARBA" id="ARBA00007441"/>
    </source>
</evidence>
<dbReference type="GO" id="GO:0030170">
    <property type="term" value="F:pyridoxal phosphate binding"/>
    <property type="evidence" value="ECO:0007669"/>
    <property type="project" value="InterPro"/>
</dbReference>
<dbReference type="FunFam" id="3.40.640.10:FF:000033">
    <property type="entry name" value="Aspartate aminotransferase"/>
    <property type="match status" value="1"/>
</dbReference>
<dbReference type="Gene3D" id="3.40.640.10">
    <property type="entry name" value="Type I PLP-dependent aspartate aminotransferase-like (Major domain)"/>
    <property type="match status" value="1"/>
</dbReference>
<dbReference type="InterPro" id="IPR050596">
    <property type="entry name" value="AspAT/PAT-like"/>
</dbReference>
<evidence type="ECO:0000256" key="6">
    <source>
        <dbReference type="RuleBase" id="RU000481"/>
    </source>
</evidence>
<reference evidence="8 9" key="1">
    <citation type="submission" date="2020-08" db="EMBL/GenBank/DDBJ databases">
        <title>Cohnella phylogeny.</title>
        <authorList>
            <person name="Dunlap C."/>
        </authorList>
    </citation>
    <scope>NUCLEOTIDE SEQUENCE [LARGE SCALE GENOMIC DNA]</scope>
    <source>
        <strain evidence="8 9">CBP 2801</strain>
    </source>
</reference>
<dbReference type="PANTHER" id="PTHR46383:SF3">
    <property type="entry name" value="ASPARTATE AMINOTRANSFERASE-RELATED"/>
    <property type="match status" value="1"/>
</dbReference>
<dbReference type="PROSITE" id="PS00105">
    <property type="entry name" value="AA_TRANSFER_CLASS_1"/>
    <property type="match status" value="1"/>
</dbReference>
<dbReference type="InterPro" id="IPR004839">
    <property type="entry name" value="Aminotransferase_I/II_large"/>
</dbReference>
<dbReference type="Gene3D" id="3.90.1150.10">
    <property type="entry name" value="Aspartate Aminotransferase, domain 1"/>
    <property type="match status" value="1"/>
</dbReference>
<keyword evidence="9" id="KW-1185">Reference proteome</keyword>
<evidence type="ECO:0000259" key="7">
    <source>
        <dbReference type="Pfam" id="PF00155"/>
    </source>
</evidence>
<evidence type="ECO:0000256" key="5">
    <source>
        <dbReference type="ARBA" id="ARBA00022898"/>
    </source>
</evidence>
<sequence length="394" mass="43048">MDMVSMTNEVEKRLSRAVREMRPSGIRKFFDLASGKKDVISLGVGEPDFATPSRVRDACVRALEAGRTSYTSNAGMPELREEIAGYLERSFGVRYDPAGEVLVTTGSSEGIDLALRALVEEGDEILVPSPSYISYSPIASLGGGKPVEVETRAEDGFKLTAEALERKLTPRSKVLVLCYPNNPTGAIMTREDWLPIARIAIDRNLIVISDEIYAEMTYGSRHDSIAALPGMKERTLLVSGFSKAFAMTGWRVGYACGQGALIAALLKIHQYTIMCAPTIGQIAAIESLRHAMDEKDEMIASYDRRRKLTIEAFRAMGLPCREPLGSFYVFPRIADTGLDSETFAARLLNEAGVVAVPGNAFGSSGEGHIRCCYATSPDRLQEALDRIGKFLSRI</sequence>